<dbReference type="EMBL" id="VIWO01000003">
    <property type="protein sequence ID" value="TWF41627.1"/>
    <property type="molecule type" value="Genomic_DNA"/>
</dbReference>
<dbReference type="Proteomes" id="UP000320811">
    <property type="component" value="Unassembled WGS sequence"/>
</dbReference>
<dbReference type="PROSITE" id="PS51257">
    <property type="entry name" value="PROKAR_LIPOPROTEIN"/>
    <property type="match status" value="1"/>
</dbReference>
<evidence type="ECO:0008006" key="3">
    <source>
        <dbReference type="Google" id="ProtNLM"/>
    </source>
</evidence>
<dbReference type="RefSeq" id="WP_145669820.1">
    <property type="nucleotide sequence ID" value="NZ_VIWO01000003.1"/>
</dbReference>
<comment type="caution">
    <text evidence="1">The sequence shown here is derived from an EMBL/GenBank/DDBJ whole genome shotgun (WGS) entry which is preliminary data.</text>
</comment>
<evidence type="ECO:0000313" key="1">
    <source>
        <dbReference type="EMBL" id="TWF41627.1"/>
    </source>
</evidence>
<dbReference type="Gene3D" id="2.60.220.30">
    <property type="match status" value="1"/>
</dbReference>
<sequence length="432" mass="46930">MCSFFKNSKTFLLLGGMLIALYSCKKNDNNQPATVPQHGTVHDKGAPVGEAVHAQIGPAGGTLTTTDGRMKLDVPAGAVTKETDFTIQPVTNTLPGSPGNAYRLLPEGQTFTKPVTLSFHYNDNDLEGTAAQVLFLAFQSNDGIWRCIPQTALDETARTLTVNTTHFSDWAPFAEFWLNVEHHELKPKGSTTVDISSPFLLAPLGKDDPLEIADTHAEDNPKNIKNWQIFQDGKLTVESSNKRALYTAPDQIPGHNPVQVSVEIYNFIPAGYVRPGATGKAVLLSNIYIVDETYFTAEIDGIPYTLNSIFYMMEDGKFIINGNLSATTSIMLVTNGANSGFYPFAVEESAGTGIAVYNGGPGNGYVHNYTPCMSDPIASPGGIAITKTEKSGDVEYLEGSFSATVYKEEGLCPNLVVRHKNMKGRFRVIRKM</sequence>
<reference evidence="1 2" key="1">
    <citation type="submission" date="2019-06" db="EMBL/GenBank/DDBJ databases">
        <title>Sorghum-associated microbial communities from plants grown in Nebraska, USA.</title>
        <authorList>
            <person name="Schachtman D."/>
        </authorList>
    </citation>
    <scope>NUCLEOTIDE SEQUENCE [LARGE SCALE GENOMIC DNA]</scope>
    <source>
        <strain evidence="1 2">1209</strain>
    </source>
</reference>
<name>A0A561PU54_9BACT</name>
<keyword evidence="2" id="KW-1185">Reference proteome</keyword>
<dbReference type="OrthoDB" id="770607at2"/>
<accession>A0A561PU54</accession>
<dbReference type="AlphaFoldDB" id="A0A561PU54"/>
<organism evidence="1 2">
    <name type="scientific">Chitinophaga polysaccharea</name>
    <dbReference type="NCBI Taxonomy" id="1293035"/>
    <lineage>
        <taxon>Bacteria</taxon>
        <taxon>Pseudomonadati</taxon>
        <taxon>Bacteroidota</taxon>
        <taxon>Chitinophagia</taxon>
        <taxon>Chitinophagales</taxon>
        <taxon>Chitinophagaceae</taxon>
        <taxon>Chitinophaga</taxon>
    </lineage>
</organism>
<protein>
    <recommendedName>
        <fullName evidence="3">ZU5 domain-containing protein</fullName>
    </recommendedName>
</protein>
<proteinExistence type="predicted"/>
<evidence type="ECO:0000313" key="2">
    <source>
        <dbReference type="Proteomes" id="UP000320811"/>
    </source>
</evidence>
<gene>
    <name evidence="1" type="ORF">FHW36_103431</name>
</gene>